<dbReference type="OrthoDB" id="3934656at2759"/>
<evidence type="ECO:0000256" key="2">
    <source>
        <dbReference type="ARBA" id="ARBA00010617"/>
    </source>
</evidence>
<reference evidence="7 8" key="1">
    <citation type="submission" date="2019-04" db="EMBL/GenBank/DDBJ databases">
        <title>Friends and foes A comparative genomics study of 23 Aspergillus species from section Flavi.</title>
        <authorList>
            <consortium name="DOE Joint Genome Institute"/>
            <person name="Kjaerbolling I."/>
            <person name="Vesth T."/>
            <person name="Frisvad J.C."/>
            <person name="Nybo J.L."/>
            <person name="Theobald S."/>
            <person name="Kildgaard S."/>
            <person name="Isbrandt T."/>
            <person name="Kuo A."/>
            <person name="Sato A."/>
            <person name="Lyhne E.K."/>
            <person name="Kogle M.E."/>
            <person name="Wiebenga A."/>
            <person name="Kun R.S."/>
            <person name="Lubbers R.J."/>
            <person name="Makela M.R."/>
            <person name="Barry K."/>
            <person name="Chovatia M."/>
            <person name="Clum A."/>
            <person name="Daum C."/>
            <person name="Haridas S."/>
            <person name="He G."/>
            <person name="LaButti K."/>
            <person name="Lipzen A."/>
            <person name="Mondo S."/>
            <person name="Riley R."/>
            <person name="Salamov A."/>
            <person name="Simmons B.A."/>
            <person name="Magnuson J.K."/>
            <person name="Henrissat B."/>
            <person name="Mortensen U.H."/>
            <person name="Larsen T.O."/>
            <person name="Devries R.P."/>
            <person name="Grigoriev I.V."/>
            <person name="Machida M."/>
            <person name="Baker S.E."/>
            <person name="Andersen M.R."/>
        </authorList>
    </citation>
    <scope>NUCLEOTIDE SEQUENCE [LARGE SCALE GENOMIC DNA]</scope>
    <source>
        <strain evidence="7 8">CBS 151.66</strain>
    </source>
</reference>
<dbReference type="GO" id="GO:0004497">
    <property type="term" value="F:monooxygenase activity"/>
    <property type="evidence" value="ECO:0007669"/>
    <property type="project" value="UniProtKB-KW"/>
</dbReference>
<dbReference type="Pfam" id="PF00067">
    <property type="entry name" value="p450"/>
    <property type="match status" value="1"/>
</dbReference>
<keyword evidence="8" id="KW-1185">Reference proteome</keyword>
<name>A0A5N5XF75_9EURO</name>
<dbReference type="GO" id="GO:0016705">
    <property type="term" value="F:oxidoreductase activity, acting on paired donors, with incorporation or reduction of molecular oxygen"/>
    <property type="evidence" value="ECO:0007669"/>
    <property type="project" value="InterPro"/>
</dbReference>
<dbReference type="AlphaFoldDB" id="A0A5N5XF75"/>
<evidence type="ECO:0000313" key="7">
    <source>
        <dbReference type="EMBL" id="KAB8079383.1"/>
    </source>
</evidence>
<keyword evidence="6" id="KW-0503">Monooxygenase</keyword>
<organism evidence="7 8">
    <name type="scientific">Aspergillus leporis</name>
    <dbReference type="NCBI Taxonomy" id="41062"/>
    <lineage>
        <taxon>Eukaryota</taxon>
        <taxon>Fungi</taxon>
        <taxon>Dikarya</taxon>
        <taxon>Ascomycota</taxon>
        <taxon>Pezizomycotina</taxon>
        <taxon>Eurotiomycetes</taxon>
        <taxon>Eurotiomycetidae</taxon>
        <taxon>Eurotiales</taxon>
        <taxon>Aspergillaceae</taxon>
        <taxon>Aspergillus</taxon>
        <taxon>Aspergillus subgen. Circumdati</taxon>
    </lineage>
</organism>
<evidence type="ECO:0000256" key="4">
    <source>
        <dbReference type="ARBA" id="ARBA00023002"/>
    </source>
</evidence>
<dbReference type="InterPro" id="IPR001128">
    <property type="entry name" value="Cyt_P450"/>
</dbReference>
<keyword evidence="3" id="KW-0479">Metal-binding</keyword>
<evidence type="ECO:0000256" key="1">
    <source>
        <dbReference type="ARBA" id="ARBA00001971"/>
    </source>
</evidence>
<comment type="similarity">
    <text evidence="2">Belongs to the cytochrome P450 family.</text>
</comment>
<comment type="cofactor">
    <cofactor evidence="1">
        <name>heme</name>
        <dbReference type="ChEBI" id="CHEBI:30413"/>
    </cofactor>
</comment>
<dbReference type="GO" id="GO:0020037">
    <property type="term" value="F:heme binding"/>
    <property type="evidence" value="ECO:0007669"/>
    <property type="project" value="InterPro"/>
</dbReference>
<dbReference type="SUPFAM" id="SSF48264">
    <property type="entry name" value="Cytochrome P450"/>
    <property type="match status" value="1"/>
</dbReference>
<proteinExistence type="inferred from homology"/>
<protein>
    <submittedName>
        <fullName evidence="7">Cytochrome P450</fullName>
    </submittedName>
</protein>
<evidence type="ECO:0000256" key="6">
    <source>
        <dbReference type="ARBA" id="ARBA00023033"/>
    </source>
</evidence>
<dbReference type="GO" id="GO:0005506">
    <property type="term" value="F:iron ion binding"/>
    <property type="evidence" value="ECO:0007669"/>
    <property type="project" value="InterPro"/>
</dbReference>
<accession>A0A5N5XF75</accession>
<dbReference type="Proteomes" id="UP000326565">
    <property type="component" value="Unassembled WGS sequence"/>
</dbReference>
<dbReference type="InterPro" id="IPR050121">
    <property type="entry name" value="Cytochrome_P450_monoxygenase"/>
</dbReference>
<dbReference type="PANTHER" id="PTHR24305">
    <property type="entry name" value="CYTOCHROME P450"/>
    <property type="match status" value="1"/>
</dbReference>
<dbReference type="EMBL" id="ML732150">
    <property type="protein sequence ID" value="KAB8079383.1"/>
    <property type="molecule type" value="Genomic_DNA"/>
</dbReference>
<keyword evidence="4" id="KW-0560">Oxidoreductase</keyword>
<evidence type="ECO:0000313" key="8">
    <source>
        <dbReference type="Proteomes" id="UP000326565"/>
    </source>
</evidence>
<dbReference type="Gene3D" id="1.10.630.10">
    <property type="entry name" value="Cytochrome P450"/>
    <property type="match status" value="1"/>
</dbReference>
<keyword evidence="5" id="KW-0408">Iron</keyword>
<evidence type="ECO:0000256" key="5">
    <source>
        <dbReference type="ARBA" id="ARBA00023004"/>
    </source>
</evidence>
<dbReference type="PANTHER" id="PTHR24305:SF232">
    <property type="entry name" value="P450, PUTATIVE (EUROFUNG)-RELATED"/>
    <property type="match status" value="1"/>
</dbReference>
<sequence length="359" mass="40523">MSTNRYYLGSIPARYRATCPACGNCIYHLVKGHTEEVTKLHRKHGNFVRIAANEVSIAHPDAVPAGYALSNIIKSEAHVDTLLALLEDQFDKPITSGQPVTAFQFLATGTDIRNAIMGHYVWLHDLTLGNPLLSRLGLQPSSHIFDTCLAPIEYRNGNPAARLDMMERWLHVRRQYQDRMSEAEILGAAVTNIGASADATSTTLQAFFYCLNRHPQHLRKLRWKIDSGDLSDVISYIKETYRYHPAIGTELPRVVPTGGRRQGRSMFRGRSNLVFHRNPDILGSDCDDFNPERWLDSERAKQMDSILIHLGTANAPGGTLHISKISKVTATAIQDYEFEQVNPEKSWRFEMHFTAFPYD</sequence>
<gene>
    <name evidence="7" type="ORF">BDV29DRAFT_187085</name>
</gene>
<dbReference type="InterPro" id="IPR036396">
    <property type="entry name" value="Cyt_P450_sf"/>
</dbReference>
<evidence type="ECO:0000256" key="3">
    <source>
        <dbReference type="ARBA" id="ARBA00022723"/>
    </source>
</evidence>